<dbReference type="Proteomes" id="UP000177652">
    <property type="component" value="Unassembled WGS sequence"/>
</dbReference>
<dbReference type="InterPro" id="IPR018988">
    <property type="entry name" value="DUF2000"/>
</dbReference>
<accession>A0A1F6DY81</accession>
<dbReference type="Pfam" id="PF09391">
    <property type="entry name" value="DUF2000"/>
    <property type="match status" value="1"/>
</dbReference>
<dbReference type="STRING" id="1798497.A3D71_04445"/>
<dbReference type="InterPro" id="IPR023476">
    <property type="entry name" value="Pep_tRNA_hydro_II_dom_sf"/>
</dbReference>
<reference evidence="1 2" key="1">
    <citation type="journal article" date="2016" name="Nat. Commun.">
        <title>Thousands of microbial genomes shed light on interconnected biogeochemical processes in an aquifer system.</title>
        <authorList>
            <person name="Anantharaman K."/>
            <person name="Brown C.T."/>
            <person name="Hug L.A."/>
            <person name="Sharon I."/>
            <person name="Castelle C.J."/>
            <person name="Probst A.J."/>
            <person name="Thomas B.C."/>
            <person name="Singh A."/>
            <person name="Wilkins M.J."/>
            <person name="Karaoz U."/>
            <person name="Brodie E.L."/>
            <person name="Williams K.H."/>
            <person name="Hubbard S.S."/>
            <person name="Banfield J.F."/>
        </authorList>
    </citation>
    <scope>NUCLEOTIDE SEQUENCE [LARGE SCALE GENOMIC DNA]</scope>
</reference>
<evidence type="ECO:0000313" key="1">
    <source>
        <dbReference type="EMBL" id="OGG66404.1"/>
    </source>
</evidence>
<dbReference type="AlphaFoldDB" id="A0A1F6DY81"/>
<evidence type="ECO:0000313" key="2">
    <source>
        <dbReference type="Proteomes" id="UP000177652"/>
    </source>
</evidence>
<dbReference type="SUPFAM" id="SSF102462">
    <property type="entry name" value="Peptidyl-tRNA hydrolase II"/>
    <property type="match status" value="1"/>
</dbReference>
<dbReference type="EMBL" id="MFLK01000008">
    <property type="protein sequence ID" value="OGG66404.1"/>
    <property type="molecule type" value="Genomic_DNA"/>
</dbReference>
<protein>
    <recommendedName>
        <fullName evidence="3">DUF2000 domain-containing protein</fullName>
    </recommendedName>
</protein>
<comment type="caution">
    <text evidence="1">The sequence shown here is derived from an EMBL/GenBank/DDBJ whole genome shotgun (WGS) entry which is preliminary data.</text>
</comment>
<evidence type="ECO:0008006" key="3">
    <source>
        <dbReference type="Google" id="ProtNLM"/>
    </source>
</evidence>
<name>A0A1F6DY81_9BACT</name>
<sequence length="140" mass="15752">MGQDFSKRFAIVVRHDLEPWQITNTIAHIAAKLGRTVEQFDTGDSFTTKDGVSIPRNSQYPIIVLRATSSEELRLLLSGIQAAQLPHLAFVREMLDLSDDAELQMALSKKAESEVEYLGIGMFGENQQVKQLTKEFGLWK</sequence>
<dbReference type="Gene3D" id="3.40.1490.10">
    <property type="entry name" value="Bit1"/>
    <property type="match status" value="1"/>
</dbReference>
<organism evidence="1 2">
    <name type="scientific">Candidatus Kaiserbacteria bacterium RIFCSPHIGHO2_02_FULL_55_20</name>
    <dbReference type="NCBI Taxonomy" id="1798497"/>
    <lineage>
        <taxon>Bacteria</taxon>
        <taxon>Candidatus Kaiseribacteriota</taxon>
    </lineage>
</organism>
<proteinExistence type="predicted"/>
<gene>
    <name evidence="1" type="ORF">A3D71_04445</name>
</gene>